<sequence>MDFSLISKQWKPKKTFGFWSCIGKFLLVILIFYSSLLLSFSSPPQCRESAAVDIETTNANTTYVGNLLKLESSWNALSFSSEPCPKSLKIALFVKKWPAKGNAGGLERHAQTLHRVLAQRGHQVHVFTSLPSDPEEALASDKSMHFHFTNSTDLVKFSDKLEAWSEFQNMNRRLNGFDIIHSES</sequence>
<dbReference type="EMBL" id="JAHRHJ020000002">
    <property type="protein sequence ID" value="KAH9324567.1"/>
    <property type="molecule type" value="Genomic_DNA"/>
</dbReference>
<keyword evidence="4" id="KW-1185">Reference proteome</keyword>
<dbReference type="Pfam" id="PF13439">
    <property type="entry name" value="Glyco_transf_4"/>
    <property type="match status" value="1"/>
</dbReference>
<feature type="domain" description="Glycosyltransferase subfamily 4-like N-terminal" evidence="2">
    <location>
        <begin position="104"/>
        <end position="183"/>
    </location>
</feature>
<evidence type="ECO:0000313" key="4">
    <source>
        <dbReference type="Proteomes" id="UP000824469"/>
    </source>
</evidence>
<keyword evidence="1" id="KW-1133">Transmembrane helix</keyword>
<accession>A0AA38GJS3</accession>
<dbReference type="AlphaFoldDB" id="A0AA38GJS3"/>
<protein>
    <recommendedName>
        <fullName evidence="2">Glycosyltransferase subfamily 4-like N-terminal domain-containing protein</fullName>
    </recommendedName>
</protein>
<gene>
    <name evidence="3" type="ORF">KI387_004745</name>
</gene>
<dbReference type="PANTHER" id="PTHR46686">
    <property type="entry name" value="GLYCOSYLTRANSFERASE"/>
    <property type="match status" value="1"/>
</dbReference>
<feature type="transmembrane region" description="Helical" evidence="1">
    <location>
        <begin position="21"/>
        <end position="40"/>
    </location>
</feature>
<keyword evidence="1" id="KW-0472">Membrane</keyword>
<proteinExistence type="predicted"/>
<dbReference type="InterPro" id="IPR028098">
    <property type="entry name" value="Glyco_trans_4-like_N"/>
</dbReference>
<dbReference type="Gene3D" id="3.40.50.2000">
    <property type="entry name" value="Glycogen Phosphorylase B"/>
    <property type="match status" value="1"/>
</dbReference>
<comment type="caution">
    <text evidence="3">The sequence shown here is derived from an EMBL/GenBank/DDBJ whole genome shotgun (WGS) entry which is preliminary data.</text>
</comment>
<reference evidence="3 4" key="1">
    <citation type="journal article" date="2021" name="Nat. Plants">
        <title>The Taxus genome provides insights into paclitaxel biosynthesis.</title>
        <authorList>
            <person name="Xiong X."/>
            <person name="Gou J."/>
            <person name="Liao Q."/>
            <person name="Li Y."/>
            <person name="Zhou Q."/>
            <person name="Bi G."/>
            <person name="Li C."/>
            <person name="Du R."/>
            <person name="Wang X."/>
            <person name="Sun T."/>
            <person name="Guo L."/>
            <person name="Liang H."/>
            <person name="Lu P."/>
            <person name="Wu Y."/>
            <person name="Zhang Z."/>
            <person name="Ro D.K."/>
            <person name="Shang Y."/>
            <person name="Huang S."/>
            <person name="Yan J."/>
        </authorList>
    </citation>
    <scope>NUCLEOTIDE SEQUENCE [LARGE SCALE GENOMIC DNA]</scope>
    <source>
        <strain evidence="3">Ta-2019</strain>
    </source>
</reference>
<dbReference type="PANTHER" id="PTHR46686:SF4">
    <property type="entry name" value="GLYCOSYLTRANSFERASE FAMILY 4 PROTEIN"/>
    <property type="match status" value="1"/>
</dbReference>
<evidence type="ECO:0000259" key="2">
    <source>
        <dbReference type="Pfam" id="PF13439"/>
    </source>
</evidence>
<feature type="non-terminal residue" evidence="3">
    <location>
        <position position="1"/>
    </location>
</feature>
<evidence type="ECO:0000256" key="1">
    <source>
        <dbReference type="SAM" id="Phobius"/>
    </source>
</evidence>
<dbReference type="SUPFAM" id="SSF53756">
    <property type="entry name" value="UDP-Glycosyltransferase/glycogen phosphorylase"/>
    <property type="match status" value="1"/>
</dbReference>
<organism evidence="3 4">
    <name type="scientific">Taxus chinensis</name>
    <name type="common">Chinese yew</name>
    <name type="synonym">Taxus wallichiana var. chinensis</name>
    <dbReference type="NCBI Taxonomy" id="29808"/>
    <lineage>
        <taxon>Eukaryota</taxon>
        <taxon>Viridiplantae</taxon>
        <taxon>Streptophyta</taxon>
        <taxon>Embryophyta</taxon>
        <taxon>Tracheophyta</taxon>
        <taxon>Spermatophyta</taxon>
        <taxon>Pinopsida</taxon>
        <taxon>Pinidae</taxon>
        <taxon>Conifers II</taxon>
        <taxon>Cupressales</taxon>
        <taxon>Taxaceae</taxon>
        <taxon>Taxus</taxon>
    </lineage>
</organism>
<name>A0AA38GJS3_TAXCH</name>
<dbReference type="Proteomes" id="UP000824469">
    <property type="component" value="Unassembled WGS sequence"/>
</dbReference>
<keyword evidence="1" id="KW-0812">Transmembrane</keyword>
<evidence type="ECO:0000313" key="3">
    <source>
        <dbReference type="EMBL" id="KAH9324567.1"/>
    </source>
</evidence>